<gene>
    <name evidence="13 15" type="primary">lolB</name>
    <name evidence="15" type="ORF">DX912_15530</name>
</gene>
<proteinExistence type="inferred from homology"/>
<evidence type="ECO:0000256" key="9">
    <source>
        <dbReference type="ARBA" id="ARBA00023139"/>
    </source>
</evidence>
<comment type="function">
    <text evidence="13">Plays a critical role in the incorporation of lipoproteins in the outer membrane after they are released by the LolA protein.</text>
</comment>
<comment type="similarity">
    <text evidence="2 13">Belongs to the LolB family.</text>
</comment>
<name>A0A3D8V9K4_9GAMM</name>
<evidence type="ECO:0000256" key="14">
    <source>
        <dbReference type="SAM" id="SignalP"/>
    </source>
</evidence>
<dbReference type="RefSeq" id="WP_115843909.1">
    <property type="nucleotide sequence ID" value="NZ_CP183976.1"/>
</dbReference>
<evidence type="ECO:0000256" key="11">
    <source>
        <dbReference type="ARBA" id="ARBA00023237"/>
    </source>
</evidence>
<comment type="caution">
    <text evidence="15">The sequence shown here is derived from an EMBL/GenBank/DDBJ whole genome shotgun (WGS) entry which is preliminary data.</text>
</comment>
<dbReference type="GO" id="GO:0044874">
    <property type="term" value="P:lipoprotein localization to outer membrane"/>
    <property type="evidence" value="ECO:0007669"/>
    <property type="project" value="UniProtKB-UniRule"/>
</dbReference>
<evidence type="ECO:0000256" key="4">
    <source>
        <dbReference type="ARBA" id="ARBA00016202"/>
    </source>
</evidence>
<feature type="signal peptide" evidence="14">
    <location>
        <begin position="1"/>
        <end position="17"/>
    </location>
</feature>
<keyword evidence="10 13" id="KW-0143">Chaperone</keyword>
<dbReference type="InterPro" id="IPR004565">
    <property type="entry name" value="OM_lipoprot_LolB"/>
</dbReference>
<evidence type="ECO:0000256" key="8">
    <source>
        <dbReference type="ARBA" id="ARBA00023136"/>
    </source>
</evidence>
<dbReference type="PROSITE" id="PS51257">
    <property type="entry name" value="PROKAR_LIPOPROTEIN"/>
    <property type="match status" value="1"/>
</dbReference>
<dbReference type="GO" id="GO:0015031">
    <property type="term" value="P:protein transport"/>
    <property type="evidence" value="ECO:0007669"/>
    <property type="project" value="UniProtKB-KW"/>
</dbReference>
<dbReference type="Gene3D" id="2.50.20.10">
    <property type="entry name" value="Lipoprotein localisation LolA/LolB/LppX"/>
    <property type="match status" value="1"/>
</dbReference>
<evidence type="ECO:0000256" key="2">
    <source>
        <dbReference type="ARBA" id="ARBA00009696"/>
    </source>
</evidence>
<organism evidence="15 16">
    <name type="scientific">Lysobacter soli</name>
    <dbReference type="NCBI Taxonomy" id="453783"/>
    <lineage>
        <taxon>Bacteria</taxon>
        <taxon>Pseudomonadati</taxon>
        <taxon>Pseudomonadota</taxon>
        <taxon>Gammaproteobacteria</taxon>
        <taxon>Lysobacterales</taxon>
        <taxon>Lysobacteraceae</taxon>
        <taxon>Lysobacter</taxon>
    </lineage>
</organism>
<evidence type="ECO:0000256" key="13">
    <source>
        <dbReference type="HAMAP-Rule" id="MF_00233"/>
    </source>
</evidence>
<evidence type="ECO:0000256" key="10">
    <source>
        <dbReference type="ARBA" id="ARBA00023186"/>
    </source>
</evidence>
<evidence type="ECO:0000256" key="7">
    <source>
        <dbReference type="ARBA" id="ARBA00022927"/>
    </source>
</evidence>
<evidence type="ECO:0000256" key="5">
    <source>
        <dbReference type="ARBA" id="ARBA00022448"/>
    </source>
</evidence>
<dbReference type="Pfam" id="PF03550">
    <property type="entry name" value="LolB"/>
    <property type="match status" value="1"/>
</dbReference>
<keyword evidence="5 13" id="KW-0813">Transport</keyword>
<dbReference type="AlphaFoldDB" id="A0A3D8V9K4"/>
<dbReference type="HAMAP" id="MF_00233">
    <property type="entry name" value="LolB"/>
    <property type="match status" value="1"/>
</dbReference>
<comment type="subcellular location">
    <subcellularLocation>
        <location evidence="1 13">Cell outer membrane</location>
        <topology evidence="1 13">Lipid-anchor</topology>
    </subcellularLocation>
</comment>
<evidence type="ECO:0000256" key="6">
    <source>
        <dbReference type="ARBA" id="ARBA00022729"/>
    </source>
</evidence>
<sequence>MRLRNLFAPLVAAVLLAGCVSQPTRVPSVPVDEAQARAQDERRAALTEWSLSGRIAVSNGKQGGSGRIDWQQSGDRYAVSLSAPVTRQSWRLSGDDSGGRLEGIEGGPREGADIEALLRETTGWNIPVRALADWVRGVGADPNRFGEARIVYGEGNRPVRLAQAGWVIDYAQWQPDAAAAPGPVLPARLTATQGDAKVRLIVDEWKPGASP</sequence>
<evidence type="ECO:0000256" key="12">
    <source>
        <dbReference type="ARBA" id="ARBA00023288"/>
    </source>
</evidence>
<dbReference type="CDD" id="cd16326">
    <property type="entry name" value="LolB"/>
    <property type="match status" value="1"/>
</dbReference>
<keyword evidence="6 13" id="KW-0732">Signal</keyword>
<keyword evidence="12 13" id="KW-0449">Lipoprotein</keyword>
<feature type="chain" id="PRO_5017615402" description="Outer-membrane lipoprotein LolB" evidence="14">
    <location>
        <begin position="18"/>
        <end position="211"/>
    </location>
</feature>
<dbReference type="GO" id="GO:0009279">
    <property type="term" value="C:cell outer membrane"/>
    <property type="evidence" value="ECO:0007669"/>
    <property type="project" value="UniProtKB-SubCell"/>
</dbReference>
<dbReference type="NCBIfam" id="TIGR00548">
    <property type="entry name" value="lolB"/>
    <property type="match status" value="1"/>
</dbReference>
<reference evidence="15 16" key="1">
    <citation type="submission" date="2018-08" db="EMBL/GenBank/DDBJ databases">
        <title>Lysobacter soli KCTC 22011, whole genome shotgun sequence.</title>
        <authorList>
            <person name="Zhang X."/>
            <person name="Feng G."/>
            <person name="Zhu H."/>
        </authorList>
    </citation>
    <scope>NUCLEOTIDE SEQUENCE [LARGE SCALE GENOMIC DNA]</scope>
    <source>
        <strain evidence="15 16">KCTC 22011</strain>
    </source>
</reference>
<dbReference type="EMBL" id="QTJR01000013">
    <property type="protein sequence ID" value="RDY65879.1"/>
    <property type="molecule type" value="Genomic_DNA"/>
</dbReference>
<protein>
    <recommendedName>
        <fullName evidence="4 13">Outer-membrane lipoprotein LolB</fullName>
    </recommendedName>
</protein>
<evidence type="ECO:0000313" key="16">
    <source>
        <dbReference type="Proteomes" id="UP000256829"/>
    </source>
</evidence>
<keyword evidence="11 13" id="KW-0998">Cell outer membrane</keyword>
<evidence type="ECO:0000256" key="1">
    <source>
        <dbReference type="ARBA" id="ARBA00004459"/>
    </source>
</evidence>
<keyword evidence="9 13" id="KW-0564">Palmitate</keyword>
<accession>A0A3D8V9K4</accession>
<dbReference type="SUPFAM" id="SSF89392">
    <property type="entry name" value="Prokaryotic lipoproteins and lipoprotein localization factors"/>
    <property type="match status" value="1"/>
</dbReference>
<keyword evidence="8 13" id="KW-0472">Membrane</keyword>
<evidence type="ECO:0000313" key="15">
    <source>
        <dbReference type="EMBL" id="RDY65879.1"/>
    </source>
</evidence>
<keyword evidence="7 13" id="KW-0653">Protein transport</keyword>
<dbReference type="InterPro" id="IPR029046">
    <property type="entry name" value="LolA/LolB/LppX"/>
</dbReference>
<comment type="subunit">
    <text evidence="3 13">Monomer.</text>
</comment>
<evidence type="ECO:0000256" key="3">
    <source>
        <dbReference type="ARBA" id="ARBA00011245"/>
    </source>
</evidence>
<dbReference type="Proteomes" id="UP000256829">
    <property type="component" value="Unassembled WGS sequence"/>
</dbReference>
<keyword evidence="16" id="KW-1185">Reference proteome</keyword>